<gene>
    <name evidence="1" type="ORF">POT9AD_0552</name>
</gene>
<protein>
    <submittedName>
        <fullName evidence="1">Uncharacterized protein</fullName>
    </submittedName>
</protein>
<name>A0A653AYT1_ECTOL</name>
<dbReference type="AlphaFoldDB" id="A0A653AYT1"/>
<organism evidence="1">
    <name type="scientific">Ectopseudomonas oleovorans</name>
    <name type="common">Pseudomonas oleovorans</name>
    <dbReference type="NCBI Taxonomy" id="301"/>
    <lineage>
        <taxon>Bacteria</taxon>
        <taxon>Pseudomonadati</taxon>
        <taxon>Pseudomonadota</taxon>
        <taxon>Gammaproteobacteria</taxon>
        <taxon>Pseudomonadales</taxon>
        <taxon>Pseudomonadaceae</taxon>
        <taxon>Ectopseudomonas</taxon>
    </lineage>
</organism>
<reference evidence="1" key="1">
    <citation type="submission" date="2018-11" db="EMBL/GenBank/DDBJ databases">
        <authorList>
            <consortium name="Genoscope - CEA"/>
            <person name="William W."/>
        </authorList>
    </citation>
    <scope>NUCLEOTIDE SEQUENCE [LARGE SCALE GENOMIC DNA]</scope>
    <source>
        <strain evidence="1">T9AD</strain>
    </source>
</reference>
<proteinExistence type="predicted"/>
<accession>A0A653AYT1</accession>
<evidence type="ECO:0000313" key="1">
    <source>
        <dbReference type="EMBL" id="VDN61543.1"/>
    </source>
</evidence>
<sequence>MPKPPVMRSMPGRDSNRKPWPTWRRVTCRCRTHSMASTARCTARPASSGKAMSCGRRFATCRRHRNRAPPRRTAAHCRRCIRASKRSRIHSVGARLRAIPRVNPDMAARYVPLTDAPDVPDGMPHSETGQQWQGDEPCKAIRNLPTLQEPSAAPKDSRTLPPTHSVGALLRAIPGTSQAPYPRPYRLSCNTHKKTAALGPRFSSCATGIRPCRAASPG</sequence>
<dbReference type="EMBL" id="LR130779">
    <property type="protein sequence ID" value="VDN61543.1"/>
    <property type="molecule type" value="Genomic_DNA"/>
</dbReference>